<feature type="region of interest" description="Disordered" evidence="2">
    <location>
        <begin position="487"/>
        <end position="596"/>
    </location>
</feature>
<feature type="compositionally biased region" description="Polar residues" evidence="2">
    <location>
        <begin position="558"/>
        <end position="578"/>
    </location>
</feature>
<protein>
    <submittedName>
        <fullName evidence="3">Uncharacterized protein</fullName>
    </submittedName>
</protein>
<feature type="compositionally biased region" description="Low complexity" evidence="2">
    <location>
        <begin position="143"/>
        <end position="152"/>
    </location>
</feature>
<feature type="compositionally biased region" description="Low complexity" evidence="2">
    <location>
        <begin position="304"/>
        <end position="327"/>
    </location>
</feature>
<sequence>MNTARPTSRNANPGGPMGTAPRRKVASMAQMDISSMASFQGPAKPVSYSGGSSTVSSSGRPIVMASNNSGNGSSSYSSNVSNSSGSQGGGAYPNVAYMTSSNAMGHNVTSSSSSNSTAAPPRLSSVNRGRSSNSVATNASYRSTTSNGNGTITGVSGARVAATASAMATGGSVTSDDGTISEDSDRAGDEMQLLSGGNSSNAPFGSLGRHASAGSMYSPSGSKQQMRTRTSSSTVGLSNGNSNNNSGSTTPTHIKPMRIAAGASIKVDSAPSTGNGFASISANTGSSSLLSVRQTGNGGGDDGGSTVSGISGVSGISSSQQQQQQQQPQPTVRSVKTVGSTLSNASAAAAATKLAEENRRAEEAARTRRKIADLEISNASLLSINSSLEATIRKQASEMQELKIRMQASHYGDLGVTAADLALAQNVEAIELTEAEKQDELTFKRLCLTIEQMVFDAKQALDQSLKPAGVKVLTLYDMYEKEALEEAAAAAEAQGEAGAEDGDFEEVDESGQGAAESSISRVHLEDVDHDERGTSGDLNDEDHDKSDSVVSTDEDSPKNSNSSADSLATPPTSTRTIMSTSFSPPPPPTSLAAVAT</sequence>
<evidence type="ECO:0000313" key="4">
    <source>
        <dbReference type="Proteomes" id="UP000827284"/>
    </source>
</evidence>
<feature type="compositionally biased region" description="Low complexity" evidence="2">
    <location>
        <begin position="124"/>
        <end position="135"/>
    </location>
</feature>
<keyword evidence="1" id="KW-0175">Coiled coil</keyword>
<feature type="compositionally biased region" description="Polar residues" evidence="2">
    <location>
        <begin position="215"/>
        <end position="229"/>
    </location>
</feature>
<evidence type="ECO:0000313" key="3">
    <source>
        <dbReference type="EMBL" id="GJJ74580.1"/>
    </source>
</evidence>
<feature type="compositionally biased region" description="Polar residues" evidence="2">
    <location>
        <begin position="328"/>
        <end position="337"/>
    </location>
</feature>
<feature type="region of interest" description="Disordered" evidence="2">
    <location>
        <begin position="167"/>
        <end position="254"/>
    </location>
</feature>
<evidence type="ECO:0000256" key="2">
    <source>
        <dbReference type="SAM" id="MobiDB-lite"/>
    </source>
</evidence>
<gene>
    <name evidence="3" type="ORF">EMPS_06938</name>
</gene>
<dbReference type="AlphaFoldDB" id="A0A9P3HD74"/>
<feature type="region of interest" description="Disordered" evidence="2">
    <location>
        <begin position="1"/>
        <end position="92"/>
    </location>
</feature>
<feature type="compositionally biased region" description="Basic and acidic residues" evidence="2">
    <location>
        <begin position="522"/>
        <end position="534"/>
    </location>
</feature>
<reference evidence="3" key="1">
    <citation type="submission" date="2021-11" db="EMBL/GenBank/DDBJ databases">
        <authorList>
            <person name="Herlambang A."/>
            <person name="Guo Y."/>
            <person name="Takashima Y."/>
            <person name="Nishizawa T."/>
        </authorList>
    </citation>
    <scope>NUCLEOTIDE SEQUENCE</scope>
    <source>
        <strain evidence="3">E1425</strain>
    </source>
</reference>
<feature type="compositionally biased region" description="Low complexity" evidence="2">
    <location>
        <begin position="47"/>
        <end position="59"/>
    </location>
</feature>
<feature type="coiled-coil region" evidence="1">
    <location>
        <begin position="344"/>
        <end position="405"/>
    </location>
</feature>
<feature type="compositionally biased region" description="Acidic residues" evidence="2">
    <location>
        <begin position="498"/>
        <end position="509"/>
    </location>
</feature>
<feature type="compositionally biased region" description="Low complexity" evidence="2">
    <location>
        <begin position="230"/>
        <end position="252"/>
    </location>
</feature>
<feature type="region of interest" description="Disordered" evidence="2">
    <location>
        <begin position="291"/>
        <end position="337"/>
    </location>
</feature>
<reference evidence="3" key="2">
    <citation type="journal article" date="2022" name="Microbiol. Resour. Announc.">
        <title>Whole-Genome Sequence of Entomortierella parvispora E1425, a Mucoromycotan Fungus Associated with Burkholderiaceae-Related Endosymbiotic Bacteria.</title>
        <authorList>
            <person name="Herlambang A."/>
            <person name="Guo Y."/>
            <person name="Takashima Y."/>
            <person name="Narisawa K."/>
            <person name="Ohta H."/>
            <person name="Nishizawa T."/>
        </authorList>
    </citation>
    <scope>NUCLEOTIDE SEQUENCE</scope>
    <source>
        <strain evidence="3">E1425</strain>
    </source>
</reference>
<feature type="compositionally biased region" description="Low complexity" evidence="2">
    <location>
        <begin position="487"/>
        <end position="497"/>
    </location>
</feature>
<evidence type="ECO:0000256" key="1">
    <source>
        <dbReference type="SAM" id="Coils"/>
    </source>
</evidence>
<dbReference type="Proteomes" id="UP000827284">
    <property type="component" value="Unassembled WGS sequence"/>
</dbReference>
<feature type="region of interest" description="Disordered" evidence="2">
    <location>
        <begin position="106"/>
        <end position="152"/>
    </location>
</feature>
<feature type="compositionally biased region" description="Polar residues" evidence="2">
    <location>
        <begin position="1"/>
        <end position="11"/>
    </location>
</feature>
<name>A0A9P3HD74_9FUNG</name>
<proteinExistence type="predicted"/>
<comment type="caution">
    <text evidence="3">The sequence shown here is derived from an EMBL/GenBank/DDBJ whole genome shotgun (WGS) entry which is preliminary data.</text>
</comment>
<feature type="compositionally biased region" description="Low complexity" evidence="2">
    <location>
        <begin position="66"/>
        <end position="85"/>
    </location>
</feature>
<keyword evidence="4" id="KW-1185">Reference proteome</keyword>
<dbReference type="EMBL" id="BQFW01000009">
    <property type="protein sequence ID" value="GJJ74580.1"/>
    <property type="molecule type" value="Genomic_DNA"/>
</dbReference>
<dbReference type="OrthoDB" id="2555519at2759"/>
<organism evidence="3 4">
    <name type="scientific">Entomortierella parvispora</name>
    <dbReference type="NCBI Taxonomy" id="205924"/>
    <lineage>
        <taxon>Eukaryota</taxon>
        <taxon>Fungi</taxon>
        <taxon>Fungi incertae sedis</taxon>
        <taxon>Mucoromycota</taxon>
        <taxon>Mortierellomycotina</taxon>
        <taxon>Mortierellomycetes</taxon>
        <taxon>Mortierellales</taxon>
        <taxon>Mortierellaceae</taxon>
        <taxon>Entomortierella</taxon>
    </lineage>
</organism>
<accession>A0A9P3HD74</accession>